<evidence type="ECO:0000313" key="2">
    <source>
        <dbReference type="Proteomes" id="UP000004277"/>
    </source>
</evidence>
<dbReference type="EMBL" id="AKCV02000004">
    <property type="protein sequence ID" value="TMS59711.1"/>
    <property type="molecule type" value="Genomic_DNA"/>
</dbReference>
<proteinExistence type="predicted"/>
<evidence type="ECO:0000313" key="1">
    <source>
        <dbReference type="EMBL" id="TMS59711.1"/>
    </source>
</evidence>
<comment type="caution">
    <text evidence="1">The sequence shown here is derived from an EMBL/GenBank/DDBJ whole genome shotgun (WGS) entry which is preliminary data.</text>
</comment>
<reference evidence="1" key="1">
    <citation type="submission" date="2019-05" db="EMBL/GenBank/DDBJ databases">
        <title>Revised genome assembly of Burkholderiaceae (previously Ralstonia) sp. PBA.</title>
        <authorList>
            <person name="Gan H.M."/>
        </authorList>
    </citation>
    <scope>NUCLEOTIDE SEQUENCE</scope>
    <source>
        <strain evidence="1">PBA</strain>
    </source>
</reference>
<organism evidence="1 2">
    <name type="scientific">Imbroritus primus</name>
    <dbReference type="NCBI Taxonomy" id="3058603"/>
    <lineage>
        <taxon>Bacteria</taxon>
        <taxon>Pseudomonadati</taxon>
        <taxon>Pseudomonadota</taxon>
        <taxon>Betaproteobacteria</taxon>
        <taxon>Burkholderiales</taxon>
        <taxon>Burkholderiaceae</taxon>
        <taxon>Imbroritus</taxon>
    </lineage>
</organism>
<sequence>MAALMGLSRAIDALSEAVGRWTSWLVLLAVLICAGNALIRYSLHISSNAWLELQWYLFAAIFLLGAGYTLKRDEHVRIDVVTGRFPERVRVWIDIGGLCLFLLPISAVILWFAAPYAWDAFVSGEKSGNAGGLVRWPAKFLIVAGFVLLILQALSELIKRIAYLRGQLPAAMFGRAANGLADDAPSPSNDLQP</sequence>
<gene>
    <name evidence="1" type="ORF">MW7_000770</name>
</gene>
<dbReference type="Proteomes" id="UP000004277">
    <property type="component" value="Unassembled WGS sequence"/>
</dbReference>
<keyword evidence="2" id="KW-1185">Reference proteome</keyword>
<protein>
    <submittedName>
        <fullName evidence="1">TRAP transporter small permease subunit</fullName>
    </submittedName>
</protein>
<name>A0ACD3SU14_9BURK</name>
<accession>A0ACD3SU14</accession>